<feature type="transmembrane region" description="Helical" evidence="9">
    <location>
        <begin position="54"/>
        <end position="76"/>
    </location>
</feature>
<evidence type="ECO:0000256" key="4">
    <source>
        <dbReference type="ARBA" id="ARBA00022475"/>
    </source>
</evidence>
<name>A0A9J6CHA1_POLVA</name>
<dbReference type="GO" id="GO:0005044">
    <property type="term" value="F:scavenger receptor activity"/>
    <property type="evidence" value="ECO:0007669"/>
    <property type="project" value="TreeGrafter"/>
</dbReference>
<dbReference type="EMBL" id="JADBJN010000001">
    <property type="protein sequence ID" value="KAG5681147.1"/>
    <property type="molecule type" value="Genomic_DNA"/>
</dbReference>
<dbReference type="PRINTS" id="PR01609">
    <property type="entry name" value="CD36FAMILY"/>
</dbReference>
<keyword evidence="4" id="KW-1003">Cell membrane</keyword>
<sequence>MSDDKSQQQLNEIDLAGNRFKSIKPNNNTNVVISSSASVKKGFLSDEAKKHVSILFILLFLLMLILSTTVFVVISFTNIFNANIVNELVLRNDSKALEYWINSPLKPIIKVYIFNYTNIDAVKAGHAEKIKVEEIGPIVYEETLERINLEFLDGDKITFYENRSSEFQRDLTPKHLNEDSMLYVPNIPLMLAIDKVQTFAESLGLAAMVKVSGAKDFHSIKIKDYLFGYTDNFIDTIKFKIDDFKKEKMGIIGTRRGVSTDNLTIYTGESTLDELGRIYAMNGQTKMSYWHTDECNEFRGSDGSQFTVSEIAEEKNLEIFIKSICRTFPLEYDREVTVLNGLPAKRYRPEPNVFGSSDVNEKNKCYCDLDREKCPPNGVFDASKCIGLNLLMSYPHFYEGDESLRRHFEGLNPTKEKHGTFADIHPRMAFPIGGASRMQVNFKVKPFSYASAFLNLPEDLILPICWFEISVEKIPQNLLSLVYNTTHSANATYLTIQYGSIICMFFSFLLVLSSSILYYKRLAGVANNDIPNCKEVVYVNKL</sequence>
<comment type="caution">
    <text evidence="10">The sequence shown here is derived from an EMBL/GenBank/DDBJ whole genome shotgun (WGS) entry which is preliminary data.</text>
</comment>
<evidence type="ECO:0000256" key="9">
    <source>
        <dbReference type="SAM" id="Phobius"/>
    </source>
</evidence>
<dbReference type="InterPro" id="IPR002159">
    <property type="entry name" value="CD36_fam"/>
</dbReference>
<keyword evidence="11" id="KW-1185">Reference proteome</keyword>
<organism evidence="10 11">
    <name type="scientific">Polypedilum vanderplanki</name>
    <name type="common">Sleeping chironomid midge</name>
    <dbReference type="NCBI Taxonomy" id="319348"/>
    <lineage>
        <taxon>Eukaryota</taxon>
        <taxon>Metazoa</taxon>
        <taxon>Ecdysozoa</taxon>
        <taxon>Arthropoda</taxon>
        <taxon>Hexapoda</taxon>
        <taxon>Insecta</taxon>
        <taxon>Pterygota</taxon>
        <taxon>Neoptera</taxon>
        <taxon>Endopterygota</taxon>
        <taxon>Diptera</taxon>
        <taxon>Nematocera</taxon>
        <taxon>Chironomoidea</taxon>
        <taxon>Chironomidae</taxon>
        <taxon>Chironominae</taxon>
        <taxon>Polypedilum</taxon>
        <taxon>Polypedilum</taxon>
    </lineage>
</organism>
<evidence type="ECO:0000313" key="11">
    <source>
        <dbReference type="Proteomes" id="UP001107558"/>
    </source>
</evidence>
<comment type="subcellular location">
    <subcellularLocation>
        <location evidence="2">Cell membrane</location>
    </subcellularLocation>
</comment>
<gene>
    <name evidence="10" type="ORF">PVAND_010607</name>
</gene>
<dbReference type="PANTHER" id="PTHR11923:SF50">
    <property type="entry name" value="GH19047P"/>
    <property type="match status" value="1"/>
</dbReference>
<evidence type="ECO:0000256" key="3">
    <source>
        <dbReference type="ARBA" id="ARBA00010532"/>
    </source>
</evidence>
<dbReference type="GO" id="GO:0005737">
    <property type="term" value="C:cytoplasm"/>
    <property type="evidence" value="ECO:0007669"/>
    <property type="project" value="TreeGrafter"/>
</dbReference>
<evidence type="ECO:0000256" key="7">
    <source>
        <dbReference type="ARBA" id="ARBA00023136"/>
    </source>
</evidence>
<comment type="function">
    <text evidence="1">Plays an olfactory role that is not restricted to pheromone sensitivity.</text>
</comment>
<dbReference type="PANTHER" id="PTHR11923">
    <property type="entry name" value="SCAVENGER RECEPTOR CLASS B TYPE-1 SR-B1"/>
    <property type="match status" value="1"/>
</dbReference>
<dbReference type="AlphaFoldDB" id="A0A9J6CHA1"/>
<evidence type="ECO:0000256" key="5">
    <source>
        <dbReference type="ARBA" id="ARBA00022692"/>
    </source>
</evidence>
<dbReference type="GO" id="GO:0005886">
    <property type="term" value="C:plasma membrane"/>
    <property type="evidence" value="ECO:0007669"/>
    <property type="project" value="UniProtKB-SubCell"/>
</dbReference>
<keyword evidence="8" id="KW-0325">Glycoprotein</keyword>
<feature type="transmembrane region" description="Helical" evidence="9">
    <location>
        <begin position="498"/>
        <end position="519"/>
    </location>
</feature>
<proteinExistence type="inferred from homology"/>
<keyword evidence="7 9" id="KW-0472">Membrane</keyword>
<evidence type="ECO:0000313" key="10">
    <source>
        <dbReference type="EMBL" id="KAG5681147.1"/>
    </source>
</evidence>
<comment type="similarity">
    <text evidence="3">Belongs to the CD36 family.</text>
</comment>
<evidence type="ECO:0000256" key="8">
    <source>
        <dbReference type="ARBA" id="ARBA00023180"/>
    </source>
</evidence>
<protein>
    <submittedName>
        <fullName evidence="10">Uncharacterized protein</fullName>
    </submittedName>
</protein>
<evidence type="ECO:0000256" key="6">
    <source>
        <dbReference type="ARBA" id="ARBA00022989"/>
    </source>
</evidence>
<dbReference type="Proteomes" id="UP001107558">
    <property type="component" value="Chromosome 1"/>
</dbReference>
<accession>A0A9J6CHA1</accession>
<keyword evidence="6 9" id="KW-1133">Transmembrane helix</keyword>
<evidence type="ECO:0000256" key="2">
    <source>
        <dbReference type="ARBA" id="ARBA00004236"/>
    </source>
</evidence>
<reference evidence="10" key="1">
    <citation type="submission" date="2021-03" db="EMBL/GenBank/DDBJ databases">
        <title>Chromosome level genome of the anhydrobiotic midge Polypedilum vanderplanki.</title>
        <authorList>
            <person name="Yoshida Y."/>
            <person name="Kikawada T."/>
            <person name="Gusev O."/>
        </authorList>
    </citation>
    <scope>NUCLEOTIDE SEQUENCE</scope>
    <source>
        <strain evidence="10">NIAS01</strain>
        <tissue evidence="10">Whole body or cell culture</tissue>
    </source>
</reference>
<keyword evidence="5 9" id="KW-0812">Transmembrane</keyword>
<evidence type="ECO:0000256" key="1">
    <source>
        <dbReference type="ARBA" id="ARBA00003156"/>
    </source>
</evidence>
<dbReference type="Pfam" id="PF01130">
    <property type="entry name" value="CD36"/>
    <property type="match status" value="1"/>
</dbReference>
<dbReference type="OrthoDB" id="18585at2759"/>